<dbReference type="KEGG" id="pmt:PMT_0325"/>
<keyword evidence="1" id="KW-0812">Transmembrane</keyword>
<dbReference type="HOGENOM" id="CLU_140892_0_0_3"/>
<gene>
    <name evidence="2" type="ordered locus">PMT_0325</name>
</gene>
<feature type="transmembrane region" description="Helical" evidence="1">
    <location>
        <begin position="12"/>
        <end position="31"/>
    </location>
</feature>
<accession>Q7V8L6</accession>
<organism evidence="2 3">
    <name type="scientific">Prochlorococcus marinus (strain MIT 9313)</name>
    <dbReference type="NCBI Taxonomy" id="74547"/>
    <lineage>
        <taxon>Bacteria</taxon>
        <taxon>Bacillati</taxon>
        <taxon>Cyanobacteriota</taxon>
        <taxon>Cyanophyceae</taxon>
        <taxon>Synechococcales</taxon>
        <taxon>Prochlorococcaceae</taxon>
        <taxon>Prochlorococcus</taxon>
    </lineage>
</organism>
<dbReference type="Proteomes" id="UP000001423">
    <property type="component" value="Chromosome"/>
</dbReference>
<evidence type="ECO:0000313" key="2">
    <source>
        <dbReference type="EMBL" id="CAE20500.1"/>
    </source>
</evidence>
<evidence type="ECO:0000313" key="3">
    <source>
        <dbReference type="Proteomes" id="UP000001423"/>
    </source>
</evidence>
<dbReference type="AlphaFoldDB" id="Q7V8L6"/>
<protein>
    <recommendedName>
        <fullName evidence="4">DUF4359 domain-containing protein</fullName>
    </recommendedName>
</protein>
<dbReference type="InterPro" id="IPR025578">
    <property type="entry name" value="DUF4359"/>
</dbReference>
<proteinExistence type="predicted"/>
<dbReference type="eggNOG" id="ENOG5030MNH">
    <property type="taxonomic scope" value="Bacteria"/>
</dbReference>
<keyword evidence="3" id="KW-1185">Reference proteome</keyword>
<reference evidence="2 3" key="1">
    <citation type="journal article" date="2003" name="Nature">
        <title>Genome divergence in two Prochlorococcus ecotypes reflects oceanic niche differentiation.</title>
        <authorList>
            <person name="Rocap G."/>
            <person name="Larimer F.W."/>
            <person name="Lamerdin J.E."/>
            <person name="Malfatti S."/>
            <person name="Chain P."/>
            <person name="Ahlgren N.A."/>
            <person name="Arellano A."/>
            <person name="Coleman M."/>
            <person name="Hauser L."/>
            <person name="Hess W.R."/>
            <person name="Johnson Z.I."/>
            <person name="Land M.L."/>
            <person name="Lindell D."/>
            <person name="Post A.F."/>
            <person name="Regala W."/>
            <person name="Shah M."/>
            <person name="Shaw S.L."/>
            <person name="Steglich C."/>
            <person name="Sullivan M.B."/>
            <person name="Ting C.S."/>
            <person name="Tolonen A."/>
            <person name="Webb E.A."/>
            <person name="Zinser E.R."/>
            <person name="Chisholm S.W."/>
        </authorList>
    </citation>
    <scope>NUCLEOTIDE SEQUENCE [LARGE SCALE GENOMIC DNA]</scope>
    <source>
        <strain evidence="3">MIT 9313</strain>
    </source>
</reference>
<sequence length="144" mass="15903">MQNPFDQRCWPSGPWLAGVLVLAGCGAVLVWTNPSMEDYSDYAGDQLVELATDELCEQKGLPMVLRLWIRNCPELIAAQQPVLASVAGEFTTRLNFGFVSLYTTKLDGRNLLPKMRLPSYTVTTIAGAGHFLTIQTRTEPGKLE</sequence>
<evidence type="ECO:0000256" key="1">
    <source>
        <dbReference type="SAM" id="Phobius"/>
    </source>
</evidence>
<dbReference type="Pfam" id="PF14271">
    <property type="entry name" value="DUF4359"/>
    <property type="match status" value="1"/>
</dbReference>
<name>Q7V8L6_PROMM</name>
<keyword evidence="1" id="KW-1133">Transmembrane helix</keyword>
<dbReference type="EMBL" id="BX548175">
    <property type="protein sequence ID" value="CAE20500.1"/>
    <property type="molecule type" value="Genomic_DNA"/>
</dbReference>
<evidence type="ECO:0008006" key="4">
    <source>
        <dbReference type="Google" id="ProtNLM"/>
    </source>
</evidence>
<keyword evidence="1" id="KW-0472">Membrane</keyword>